<dbReference type="AlphaFoldDB" id="A0A7X0JH80"/>
<evidence type="ECO:0000313" key="3">
    <source>
        <dbReference type="Proteomes" id="UP000585437"/>
    </source>
</evidence>
<accession>A0A7X0JH80</accession>
<protein>
    <submittedName>
        <fullName evidence="2">Uncharacterized protein</fullName>
    </submittedName>
</protein>
<dbReference type="EMBL" id="JACHBU010000002">
    <property type="protein sequence ID" value="MBB6507550.1"/>
    <property type="molecule type" value="Genomic_DNA"/>
</dbReference>
<dbReference type="PROSITE" id="PS51257">
    <property type="entry name" value="PROKAR_LIPOPROTEIN"/>
    <property type="match status" value="1"/>
</dbReference>
<organism evidence="2 3">
    <name type="scientific">Rhizobium soli</name>
    <dbReference type="NCBI Taxonomy" id="424798"/>
    <lineage>
        <taxon>Bacteria</taxon>
        <taxon>Pseudomonadati</taxon>
        <taxon>Pseudomonadota</taxon>
        <taxon>Alphaproteobacteria</taxon>
        <taxon>Hyphomicrobiales</taxon>
        <taxon>Rhizobiaceae</taxon>
        <taxon>Rhizobium/Agrobacterium group</taxon>
        <taxon>Rhizobium</taxon>
    </lineage>
</organism>
<evidence type="ECO:0000313" key="2">
    <source>
        <dbReference type="EMBL" id="MBB6507550.1"/>
    </source>
</evidence>
<feature type="chain" id="PRO_5031481458" evidence="1">
    <location>
        <begin position="24"/>
        <end position="105"/>
    </location>
</feature>
<proteinExistence type="predicted"/>
<evidence type="ECO:0000256" key="1">
    <source>
        <dbReference type="SAM" id="SignalP"/>
    </source>
</evidence>
<dbReference type="Proteomes" id="UP000585437">
    <property type="component" value="Unassembled WGS sequence"/>
</dbReference>
<keyword evidence="1" id="KW-0732">Signal</keyword>
<sequence>MRTALTGLLSLATLGLSCLPADAGPAFAASANAANAPITLIQSQQSLSEQTDRRDRRRQRYVCVVQPRQSDDRDRPYVCWADEGRVGGTCRCSGVTGTGRLNLDD</sequence>
<keyword evidence="3" id="KW-1185">Reference proteome</keyword>
<name>A0A7X0JH80_9HYPH</name>
<reference evidence="2 3" key="1">
    <citation type="submission" date="2020-08" db="EMBL/GenBank/DDBJ databases">
        <title>The Agave Microbiome: Exploring the role of microbial communities in plant adaptations to desert environments.</title>
        <authorList>
            <person name="Partida-Martinez L.P."/>
        </authorList>
    </citation>
    <scope>NUCLEOTIDE SEQUENCE [LARGE SCALE GENOMIC DNA]</scope>
    <source>
        <strain evidence="2 3">AS3.12</strain>
    </source>
</reference>
<gene>
    <name evidence="2" type="ORF">F4695_000882</name>
</gene>
<comment type="caution">
    <text evidence="2">The sequence shown here is derived from an EMBL/GenBank/DDBJ whole genome shotgun (WGS) entry which is preliminary data.</text>
</comment>
<dbReference type="RefSeq" id="WP_184653971.1">
    <property type="nucleotide sequence ID" value="NZ_JACHBU010000002.1"/>
</dbReference>
<feature type="signal peptide" evidence="1">
    <location>
        <begin position="1"/>
        <end position="23"/>
    </location>
</feature>